<keyword evidence="2" id="KW-1185">Reference proteome</keyword>
<name>A0ABY2LXX6_9LEPT</name>
<dbReference type="EMBL" id="RQFU01000020">
    <property type="protein sequence ID" value="TGL17927.1"/>
    <property type="molecule type" value="Genomic_DNA"/>
</dbReference>
<dbReference type="Proteomes" id="UP000298200">
    <property type="component" value="Unassembled WGS sequence"/>
</dbReference>
<dbReference type="RefSeq" id="WP_135636964.1">
    <property type="nucleotide sequence ID" value="NZ_RQFU01000020.1"/>
</dbReference>
<evidence type="ECO:0000313" key="1">
    <source>
        <dbReference type="EMBL" id="TGL17927.1"/>
    </source>
</evidence>
<gene>
    <name evidence="1" type="ORF">EHQ46_15845</name>
</gene>
<proteinExistence type="predicted"/>
<comment type="caution">
    <text evidence="1">The sequence shown here is derived from an EMBL/GenBank/DDBJ whole genome shotgun (WGS) entry which is preliminary data.</text>
</comment>
<reference evidence="2" key="1">
    <citation type="journal article" date="2019" name="PLoS Negl. Trop. Dis.">
        <title>Revisiting the worldwide diversity of Leptospira species in the environment.</title>
        <authorList>
            <person name="Vincent A.T."/>
            <person name="Schiettekatte O."/>
            <person name="Bourhy P."/>
            <person name="Veyrier F.J."/>
            <person name="Picardeau M."/>
        </authorList>
    </citation>
    <scope>NUCLEOTIDE SEQUENCE [LARGE SCALE GENOMIC DNA]</scope>
    <source>
        <strain evidence="2">201800272</strain>
    </source>
</reference>
<evidence type="ECO:0000313" key="2">
    <source>
        <dbReference type="Proteomes" id="UP000298200"/>
    </source>
</evidence>
<accession>A0ABY2LXX6</accession>
<protein>
    <submittedName>
        <fullName evidence="1">Uncharacterized protein</fullName>
    </submittedName>
</protein>
<sequence length="178" mass="19576">MLSSDVQSAVSFKEKPLKGKIALVELASKNLVSLNISATNITDNLHFALKEGGFEVIRIATAIAIDQVSANSGQNIELSSIPVTLSQNRKYVITEKEKIASICSQKGVKYVITGFIFEADIGTILDEDYSSGVILYIYDDTGELINMYKYIGYEKLLSFESNSMIANKLAKKITNSFK</sequence>
<organism evidence="1 2">
    <name type="scientific">Leptospira yanagawae</name>
    <dbReference type="NCBI Taxonomy" id="293069"/>
    <lineage>
        <taxon>Bacteria</taxon>
        <taxon>Pseudomonadati</taxon>
        <taxon>Spirochaetota</taxon>
        <taxon>Spirochaetia</taxon>
        <taxon>Leptospirales</taxon>
        <taxon>Leptospiraceae</taxon>
        <taxon>Leptospira</taxon>
    </lineage>
</organism>